<keyword evidence="18" id="KW-1185">Reference proteome</keyword>
<dbReference type="InterPro" id="IPR001940">
    <property type="entry name" value="Peptidase_S1C"/>
</dbReference>
<feature type="binding site" evidence="15">
    <location>
        <position position="131"/>
    </location>
    <ligand>
        <name>substrate</name>
    </ligand>
</feature>
<evidence type="ECO:0000256" key="13">
    <source>
        <dbReference type="ARBA" id="ARBA00032850"/>
    </source>
</evidence>
<dbReference type="AlphaFoldDB" id="A0A5C8PHT2"/>
<evidence type="ECO:0000313" key="18">
    <source>
        <dbReference type="Proteomes" id="UP000321638"/>
    </source>
</evidence>
<evidence type="ECO:0000256" key="1">
    <source>
        <dbReference type="ARBA" id="ARBA00001772"/>
    </source>
</evidence>
<keyword evidence="6 17" id="KW-0645">Protease</keyword>
<comment type="similarity">
    <text evidence="3">Belongs to the peptidase S1C family.</text>
</comment>
<dbReference type="CDD" id="cd10839">
    <property type="entry name" value="cpPDZ1_DegP-like"/>
    <property type="match status" value="1"/>
</dbReference>
<keyword evidence="9" id="KW-0574">Periplasm</keyword>
<comment type="subcellular location">
    <subcellularLocation>
        <location evidence="2">Periplasm</location>
    </subcellularLocation>
</comment>
<feature type="binding site" evidence="15">
    <location>
        <begin position="232"/>
        <end position="234"/>
    </location>
    <ligand>
        <name>substrate</name>
    </ligand>
</feature>
<keyword evidence="7" id="KW-0732">Signal</keyword>
<protein>
    <recommendedName>
        <fullName evidence="5">Probable periplasmic serine endoprotease DegP-like</fullName>
        <ecNumber evidence="4">3.4.21.107</ecNumber>
    </recommendedName>
    <alternativeName>
        <fullName evidence="13">Protease Do</fullName>
    </alternativeName>
</protein>
<evidence type="ECO:0000256" key="12">
    <source>
        <dbReference type="ARBA" id="ARBA00023016"/>
    </source>
</evidence>
<dbReference type="InterPro" id="IPR011782">
    <property type="entry name" value="Pept_S1C_Do"/>
</dbReference>
<dbReference type="PRINTS" id="PR00834">
    <property type="entry name" value="PROTEASES2C"/>
</dbReference>
<dbReference type="GO" id="GO:0006508">
    <property type="term" value="P:proteolysis"/>
    <property type="evidence" value="ECO:0007669"/>
    <property type="project" value="UniProtKB-KW"/>
</dbReference>
<keyword evidence="8" id="KW-0677">Repeat</keyword>
<evidence type="ECO:0000256" key="7">
    <source>
        <dbReference type="ARBA" id="ARBA00022729"/>
    </source>
</evidence>
<feature type="binding site" evidence="15">
    <location>
        <position position="78"/>
    </location>
    <ligand>
        <name>substrate</name>
    </ligand>
</feature>
<evidence type="ECO:0000259" key="16">
    <source>
        <dbReference type="PROSITE" id="PS50106"/>
    </source>
</evidence>
<comment type="catalytic activity">
    <reaction evidence="1">
        <text>Acts on substrates that are at least partially unfolded. The cleavage site P1 residue is normally between a pair of hydrophobic residues, such as Val-|-Val.</text>
        <dbReference type="EC" id="3.4.21.107"/>
    </reaction>
</comment>
<keyword evidence="11" id="KW-0720">Serine protease</keyword>
<dbReference type="GO" id="GO:0004252">
    <property type="term" value="F:serine-type endopeptidase activity"/>
    <property type="evidence" value="ECO:0007669"/>
    <property type="project" value="InterPro"/>
</dbReference>
<evidence type="ECO:0000256" key="8">
    <source>
        <dbReference type="ARBA" id="ARBA00022737"/>
    </source>
</evidence>
<dbReference type="Gene3D" id="2.30.42.10">
    <property type="match status" value="2"/>
</dbReference>
<keyword evidence="10" id="KW-0378">Hydrolase</keyword>
<dbReference type="SUPFAM" id="SSF50494">
    <property type="entry name" value="Trypsin-like serine proteases"/>
    <property type="match status" value="1"/>
</dbReference>
<dbReference type="InterPro" id="IPR036034">
    <property type="entry name" value="PDZ_sf"/>
</dbReference>
<dbReference type="Pfam" id="PF13365">
    <property type="entry name" value="Trypsin_2"/>
    <property type="match status" value="1"/>
</dbReference>
<gene>
    <name evidence="17" type="ORF">FHP25_22800</name>
</gene>
<feature type="active site" description="Charge relay system" evidence="14">
    <location>
        <position position="234"/>
    </location>
</feature>
<evidence type="ECO:0000256" key="14">
    <source>
        <dbReference type="PIRSR" id="PIRSR611782-1"/>
    </source>
</evidence>
<reference evidence="17 18" key="1">
    <citation type="submission" date="2019-06" db="EMBL/GenBank/DDBJ databases">
        <title>New taxonomy in bacterial strain CC-CFT640, isolated from vineyard.</title>
        <authorList>
            <person name="Lin S.-Y."/>
            <person name="Tsai C.-F."/>
            <person name="Young C.-C."/>
        </authorList>
    </citation>
    <scope>NUCLEOTIDE SEQUENCE [LARGE SCALE GENOMIC DNA]</scope>
    <source>
        <strain evidence="17 18">CC-CFT640</strain>
    </source>
</reference>
<dbReference type="NCBIfam" id="TIGR02037">
    <property type="entry name" value="degP_htrA_DO"/>
    <property type="match status" value="1"/>
</dbReference>
<feature type="domain" description="PDZ" evidence="16">
    <location>
        <begin position="278"/>
        <end position="342"/>
    </location>
</feature>
<dbReference type="OrthoDB" id="9758917at2"/>
<feature type="active site" description="Charge relay system" evidence="14">
    <location>
        <position position="131"/>
    </location>
</feature>
<evidence type="ECO:0000256" key="9">
    <source>
        <dbReference type="ARBA" id="ARBA00022764"/>
    </source>
</evidence>
<keyword evidence="12" id="KW-0346">Stress response</keyword>
<evidence type="ECO:0000256" key="3">
    <source>
        <dbReference type="ARBA" id="ARBA00010541"/>
    </source>
</evidence>
<evidence type="ECO:0000256" key="6">
    <source>
        <dbReference type="ARBA" id="ARBA00022670"/>
    </source>
</evidence>
<feature type="domain" description="PDZ" evidence="16">
    <location>
        <begin position="396"/>
        <end position="484"/>
    </location>
</feature>
<dbReference type="EC" id="3.4.21.107" evidence="4"/>
<proteinExistence type="inferred from homology"/>
<evidence type="ECO:0000256" key="5">
    <source>
        <dbReference type="ARBA" id="ARBA00013958"/>
    </source>
</evidence>
<dbReference type="SMART" id="SM00228">
    <property type="entry name" value="PDZ"/>
    <property type="match status" value="2"/>
</dbReference>
<evidence type="ECO:0000256" key="2">
    <source>
        <dbReference type="ARBA" id="ARBA00004418"/>
    </source>
</evidence>
<dbReference type="PANTHER" id="PTHR22939">
    <property type="entry name" value="SERINE PROTEASE FAMILY S1C HTRA-RELATED"/>
    <property type="match status" value="1"/>
</dbReference>
<dbReference type="GO" id="GO:0042597">
    <property type="term" value="C:periplasmic space"/>
    <property type="evidence" value="ECO:0007669"/>
    <property type="project" value="UniProtKB-SubCell"/>
</dbReference>
<evidence type="ECO:0000313" key="17">
    <source>
        <dbReference type="EMBL" id="TXL73027.1"/>
    </source>
</evidence>
<dbReference type="InterPro" id="IPR001478">
    <property type="entry name" value="PDZ"/>
</dbReference>
<dbReference type="Pfam" id="PF17820">
    <property type="entry name" value="PDZ_6"/>
    <property type="match status" value="1"/>
</dbReference>
<accession>A0A5C8PHT2</accession>
<sequence length="484" mass="50099">MSKKNILTRGLAAVALVSVLGGAIVEFAPKTLTSTAALAAGLGDEPARAATAAPAMGGPDFSPIVERFGPAVVNIRVEGTARAASDDTPMFPGMPPDFARRFGLERPDRPVRGLGSGFIVASDGLILTNAHVVKNARTVTVKLSDQREFAAKVIGLDQATDVAVLKINAKDLPTVTIGDADKVHVGEWVLAIGSPYGFENTVTAGIVSATSRALPNQSYVPFIQTDVPVNPGNSGGPLFNTRGEVVGINSQIYSDTGGYQGLSFAIPISVAMKVQKQIVAHGTVHRGWLGATVQDVTQALADAFGLAKPGGVLVSSVEQDSPAAKAGLQSGDVILKLNGSEVPRSGDLPPRIADLAPGTRAHLDIWRRGEAKQLAVTIGERHADQQAQADSSTPATQGRLGLAVRPLSPQEARSIDEKGGLLVEGVTGPAARAGVQPGDVVLSFNGQPVTSIDALRGLAAKAQDHAALLIRRENAKIFVPLDLG</sequence>
<dbReference type="RefSeq" id="WP_147849283.1">
    <property type="nucleotide sequence ID" value="NZ_VDUZ01000028.1"/>
</dbReference>
<comment type="caution">
    <text evidence="17">The sequence shown here is derived from an EMBL/GenBank/DDBJ whole genome shotgun (WGS) entry which is preliminary data.</text>
</comment>
<dbReference type="Pfam" id="PF13180">
    <property type="entry name" value="PDZ_2"/>
    <property type="match status" value="1"/>
</dbReference>
<dbReference type="Proteomes" id="UP000321638">
    <property type="component" value="Unassembled WGS sequence"/>
</dbReference>
<evidence type="ECO:0000256" key="15">
    <source>
        <dbReference type="PIRSR" id="PIRSR611782-2"/>
    </source>
</evidence>
<dbReference type="EMBL" id="VDUZ01000028">
    <property type="protein sequence ID" value="TXL73027.1"/>
    <property type="molecule type" value="Genomic_DNA"/>
</dbReference>
<evidence type="ECO:0000256" key="10">
    <source>
        <dbReference type="ARBA" id="ARBA00022801"/>
    </source>
</evidence>
<dbReference type="PANTHER" id="PTHR22939:SF130">
    <property type="entry name" value="PERIPLASMIC SERINE ENDOPROTEASE DEGP-LIKE-RELATED"/>
    <property type="match status" value="1"/>
</dbReference>
<organism evidence="17 18">
    <name type="scientific">Vineibacter terrae</name>
    <dbReference type="NCBI Taxonomy" id="2586908"/>
    <lineage>
        <taxon>Bacteria</taxon>
        <taxon>Pseudomonadati</taxon>
        <taxon>Pseudomonadota</taxon>
        <taxon>Alphaproteobacteria</taxon>
        <taxon>Hyphomicrobiales</taxon>
        <taxon>Vineibacter</taxon>
    </lineage>
</organism>
<feature type="active site" description="Charge relay system" evidence="14">
    <location>
        <position position="161"/>
    </location>
</feature>
<evidence type="ECO:0000256" key="4">
    <source>
        <dbReference type="ARBA" id="ARBA00013035"/>
    </source>
</evidence>
<dbReference type="SUPFAM" id="SSF50156">
    <property type="entry name" value="PDZ domain-like"/>
    <property type="match status" value="2"/>
</dbReference>
<name>A0A5C8PHT2_9HYPH</name>
<evidence type="ECO:0000256" key="11">
    <source>
        <dbReference type="ARBA" id="ARBA00022825"/>
    </source>
</evidence>
<dbReference type="Gene3D" id="2.40.10.120">
    <property type="match status" value="1"/>
</dbReference>
<dbReference type="InterPro" id="IPR009003">
    <property type="entry name" value="Peptidase_S1_PA"/>
</dbReference>
<dbReference type="InterPro" id="IPR041489">
    <property type="entry name" value="PDZ_6"/>
</dbReference>
<dbReference type="PROSITE" id="PS50106">
    <property type="entry name" value="PDZ"/>
    <property type="match status" value="2"/>
</dbReference>
<feature type="binding site" evidence="15">
    <location>
        <position position="161"/>
    </location>
    <ligand>
        <name>substrate</name>
    </ligand>
</feature>